<sequence>MTATEQESNKLYRWMYIVERSLGISKFRFELSEKRKIVNFTSTPVYYMKIDTDEQRLYWINFSGDMKSAKDDGSDVKTILSTNVYKNYYAIGVVTSYIYYAYHTQLFMVKKTSGSTPTVLYNDVNLIHSIFVFSSSANCKTVGFHRKSSNVFSIVRITKLLFTIIINLNEDS</sequence>
<name>A0A6J8D7C5_MYTCO</name>
<proteinExistence type="predicted"/>
<dbReference type="InterPro" id="IPR011042">
    <property type="entry name" value="6-blade_b-propeller_TolB-like"/>
</dbReference>
<evidence type="ECO:0000313" key="1">
    <source>
        <dbReference type="EMBL" id="CAC5404608.1"/>
    </source>
</evidence>
<reference evidence="1 2" key="1">
    <citation type="submission" date="2020-06" db="EMBL/GenBank/DDBJ databases">
        <authorList>
            <person name="Li R."/>
            <person name="Bekaert M."/>
        </authorList>
    </citation>
    <scope>NUCLEOTIDE SEQUENCE [LARGE SCALE GENOMIC DNA]</scope>
    <source>
        <strain evidence="2">wild</strain>
    </source>
</reference>
<evidence type="ECO:0000313" key="2">
    <source>
        <dbReference type="Proteomes" id="UP000507470"/>
    </source>
</evidence>
<dbReference type="AlphaFoldDB" id="A0A6J8D7C5"/>
<accession>A0A6J8D7C5</accession>
<dbReference type="EMBL" id="CACVKT020006980">
    <property type="protein sequence ID" value="CAC5404608.1"/>
    <property type="molecule type" value="Genomic_DNA"/>
</dbReference>
<dbReference type="Proteomes" id="UP000507470">
    <property type="component" value="Unassembled WGS sequence"/>
</dbReference>
<gene>
    <name evidence="1" type="ORF">MCOR_38371</name>
</gene>
<protein>
    <submittedName>
        <fullName evidence="1">LRP2</fullName>
    </submittedName>
</protein>
<dbReference type="OrthoDB" id="5958943at2759"/>
<dbReference type="Gene3D" id="2.120.10.30">
    <property type="entry name" value="TolB, C-terminal domain"/>
    <property type="match status" value="1"/>
</dbReference>
<organism evidence="1 2">
    <name type="scientific">Mytilus coruscus</name>
    <name type="common">Sea mussel</name>
    <dbReference type="NCBI Taxonomy" id="42192"/>
    <lineage>
        <taxon>Eukaryota</taxon>
        <taxon>Metazoa</taxon>
        <taxon>Spiralia</taxon>
        <taxon>Lophotrochozoa</taxon>
        <taxon>Mollusca</taxon>
        <taxon>Bivalvia</taxon>
        <taxon>Autobranchia</taxon>
        <taxon>Pteriomorphia</taxon>
        <taxon>Mytilida</taxon>
        <taxon>Mytiloidea</taxon>
        <taxon>Mytilidae</taxon>
        <taxon>Mytilinae</taxon>
        <taxon>Mytilus</taxon>
    </lineage>
</organism>
<keyword evidence="2" id="KW-1185">Reference proteome</keyword>